<dbReference type="EMBL" id="MU854358">
    <property type="protein sequence ID" value="KAK4041372.1"/>
    <property type="molecule type" value="Genomic_DNA"/>
</dbReference>
<dbReference type="InterPro" id="IPR037045">
    <property type="entry name" value="S8pro/Inhibitor_I9_sf"/>
</dbReference>
<comment type="caution">
    <text evidence="1">The sequence shown here is derived from an EMBL/GenBank/DDBJ whole genome shotgun (WGS) entry which is preliminary data.</text>
</comment>
<dbReference type="Gene3D" id="3.30.70.80">
    <property type="entry name" value="Peptidase S8 propeptide/proteinase inhibitor I9"/>
    <property type="match status" value="1"/>
</dbReference>
<gene>
    <name evidence="1" type="ORF">C8A01DRAFT_34570</name>
</gene>
<organism evidence="1 2">
    <name type="scientific">Parachaetomium inaequale</name>
    <dbReference type="NCBI Taxonomy" id="2588326"/>
    <lineage>
        <taxon>Eukaryota</taxon>
        <taxon>Fungi</taxon>
        <taxon>Dikarya</taxon>
        <taxon>Ascomycota</taxon>
        <taxon>Pezizomycotina</taxon>
        <taxon>Sordariomycetes</taxon>
        <taxon>Sordariomycetidae</taxon>
        <taxon>Sordariales</taxon>
        <taxon>Chaetomiaceae</taxon>
        <taxon>Parachaetomium</taxon>
    </lineage>
</organism>
<evidence type="ECO:0000313" key="2">
    <source>
        <dbReference type="Proteomes" id="UP001303115"/>
    </source>
</evidence>
<dbReference type="Proteomes" id="UP001303115">
    <property type="component" value="Unassembled WGS sequence"/>
</dbReference>
<dbReference type="SUPFAM" id="SSF54897">
    <property type="entry name" value="Protease propeptides/inhibitors"/>
    <property type="match status" value="1"/>
</dbReference>
<evidence type="ECO:0000313" key="1">
    <source>
        <dbReference type="EMBL" id="KAK4041372.1"/>
    </source>
</evidence>
<protein>
    <submittedName>
        <fullName evidence="1">Inhibitor i9 domain-containing protein</fullName>
    </submittedName>
</protein>
<name>A0AAN6PII5_9PEZI</name>
<sequence length="66" mass="7296">MPVYNVICNENTTQGGVEEVMQYGRDKGGTVGQQFTLVNGFQVSFDDDAHITAMRDLPSVEVVEEE</sequence>
<keyword evidence="2" id="KW-1185">Reference proteome</keyword>
<dbReference type="AlphaFoldDB" id="A0AAN6PII5"/>
<accession>A0AAN6PII5</accession>
<reference evidence="2" key="1">
    <citation type="journal article" date="2023" name="Mol. Phylogenet. Evol.">
        <title>Genome-scale phylogeny and comparative genomics of the fungal order Sordariales.</title>
        <authorList>
            <person name="Hensen N."/>
            <person name="Bonometti L."/>
            <person name="Westerberg I."/>
            <person name="Brannstrom I.O."/>
            <person name="Guillou S."/>
            <person name="Cros-Aarteil S."/>
            <person name="Calhoun S."/>
            <person name="Haridas S."/>
            <person name="Kuo A."/>
            <person name="Mondo S."/>
            <person name="Pangilinan J."/>
            <person name="Riley R."/>
            <person name="LaButti K."/>
            <person name="Andreopoulos B."/>
            <person name="Lipzen A."/>
            <person name="Chen C."/>
            <person name="Yan M."/>
            <person name="Daum C."/>
            <person name="Ng V."/>
            <person name="Clum A."/>
            <person name="Steindorff A."/>
            <person name="Ohm R.A."/>
            <person name="Martin F."/>
            <person name="Silar P."/>
            <person name="Natvig D.O."/>
            <person name="Lalanne C."/>
            <person name="Gautier V."/>
            <person name="Ament-Velasquez S.L."/>
            <person name="Kruys A."/>
            <person name="Hutchinson M.I."/>
            <person name="Powell A.J."/>
            <person name="Barry K."/>
            <person name="Miller A.N."/>
            <person name="Grigoriev I.V."/>
            <person name="Debuchy R."/>
            <person name="Gladieux P."/>
            <person name="Hiltunen Thoren M."/>
            <person name="Johannesson H."/>
        </authorList>
    </citation>
    <scope>NUCLEOTIDE SEQUENCE [LARGE SCALE GENOMIC DNA]</scope>
    <source>
        <strain evidence="2">CBS 284.82</strain>
    </source>
</reference>
<proteinExistence type="predicted"/>